<keyword evidence="1" id="KW-0812">Transmembrane</keyword>
<keyword evidence="1" id="KW-1133">Transmembrane helix</keyword>
<evidence type="ECO:0000256" key="1">
    <source>
        <dbReference type="SAM" id="Phobius"/>
    </source>
</evidence>
<dbReference type="GO" id="GO:0016874">
    <property type="term" value="F:ligase activity"/>
    <property type="evidence" value="ECO:0007669"/>
    <property type="project" value="UniProtKB-KW"/>
</dbReference>
<organism evidence="2 3">
    <name type="scientific">Neolewinella antarctica</name>
    <dbReference type="NCBI Taxonomy" id="442734"/>
    <lineage>
        <taxon>Bacteria</taxon>
        <taxon>Pseudomonadati</taxon>
        <taxon>Bacteroidota</taxon>
        <taxon>Saprospiria</taxon>
        <taxon>Saprospirales</taxon>
        <taxon>Lewinellaceae</taxon>
        <taxon>Neolewinella</taxon>
    </lineage>
</organism>
<proteinExistence type="predicted"/>
<comment type="caution">
    <text evidence="2">The sequence shown here is derived from an EMBL/GenBank/DDBJ whole genome shotgun (WGS) entry which is preliminary data.</text>
</comment>
<evidence type="ECO:0000313" key="2">
    <source>
        <dbReference type="EMBL" id="NJC25543.1"/>
    </source>
</evidence>
<keyword evidence="3" id="KW-1185">Reference proteome</keyword>
<dbReference type="EMBL" id="JAATJH010000001">
    <property type="protein sequence ID" value="NJC25543.1"/>
    <property type="molecule type" value="Genomic_DNA"/>
</dbReference>
<keyword evidence="1" id="KW-0472">Membrane</keyword>
<feature type="transmembrane region" description="Helical" evidence="1">
    <location>
        <begin position="26"/>
        <end position="44"/>
    </location>
</feature>
<name>A0ABX0X981_9BACT</name>
<dbReference type="RefSeq" id="WP_168036292.1">
    <property type="nucleotide sequence ID" value="NZ_JAATJH010000001.1"/>
</dbReference>
<evidence type="ECO:0000313" key="3">
    <source>
        <dbReference type="Proteomes" id="UP000770785"/>
    </source>
</evidence>
<accession>A0ABX0X981</accession>
<protein>
    <submittedName>
        <fullName evidence="2">O-antigen ligase</fullName>
    </submittedName>
</protein>
<dbReference type="Proteomes" id="UP000770785">
    <property type="component" value="Unassembled WGS sequence"/>
</dbReference>
<reference evidence="2 3" key="1">
    <citation type="submission" date="2020-03" db="EMBL/GenBank/DDBJ databases">
        <title>Genomic Encyclopedia of Type Strains, Phase IV (KMG-IV): sequencing the most valuable type-strain genomes for metagenomic binning, comparative biology and taxonomic classification.</title>
        <authorList>
            <person name="Goeker M."/>
        </authorList>
    </citation>
    <scope>NUCLEOTIDE SEQUENCE [LARGE SCALE GENOMIC DNA]</scope>
    <source>
        <strain evidence="2 3">DSM 105096</strain>
    </source>
</reference>
<gene>
    <name evidence="2" type="ORF">GGR27_001024</name>
</gene>
<keyword evidence="2" id="KW-0436">Ligase</keyword>
<sequence length="55" mass="6142">MKYVFIALVYFAVGFLFPVLSPTLTMILGVLFAVFTVGIIFTLYDDRLDDTPYGG</sequence>